<sequence length="67" mass="7666">MDDKEIKVLRHIVAELLNNVQYTAEEKVIVETEDGGYSICGTLRTAKSKIYSLSMSELNVMRKFVEQ</sequence>
<protein>
    <submittedName>
        <fullName evidence="1">Uncharacterized protein</fullName>
    </submittedName>
</protein>
<evidence type="ECO:0000313" key="1">
    <source>
        <dbReference type="EMBL" id="DAF61404.1"/>
    </source>
</evidence>
<reference evidence="1" key="1">
    <citation type="journal article" date="2021" name="Proc. Natl. Acad. Sci. U.S.A.">
        <title>A Catalog of Tens of Thousands of Viruses from Human Metagenomes Reveals Hidden Associations with Chronic Diseases.</title>
        <authorList>
            <person name="Tisza M.J."/>
            <person name="Buck C.B."/>
        </authorList>
    </citation>
    <scope>NUCLEOTIDE SEQUENCE</scope>
    <source>
        <strain evidence="1">CtNnX9</strain>
    </source>
</reference>
<organism evidence="1">
    <name type="scientific">Siphoviridae sp. ctNnX9</name>
    <dbReference type="NCBI Taxonomy" id="2827859"/>
    <lineage>
        <taxon>Viruses</taxon>
        <taxon>Duplodnaviria</taxon>
        <taxon>Heunggongvirae</taxon>
        <taxon>Uroviricota</taxon>
        <taxon>Caudoviricetes</taxon>
    </lineage>
</organism>
<name>A0A8S5TDM7_9CAUD</name>
<proteinExistence type="predicted"/>
<dbReference type="EMBL" id="BK032810">
    <property type="protein sequence ID" value="DAF61404.1"/>
    <property type="molecule type" value="Genomic_DNA"/>
</dbReference>
<accession>A0A8S5TDM7</accession>